<reference evidence="1" key="1">
    <citation type="submission" date="2020-03" db="EMBL/GenBank/DDBJ databases">
        <title>The deep terrestrial virosphere.</title>
        <authorList>
            <person name="Holmfeldt K."/>
            <person name="Nilsson E."/>
            <person name="Simone D."/>
            <person name="Lopez-Fernandez M."/>
            <person name="Wu X."/>
            <person name="de Brujin I."/>
            <person name="Lundin D."/>
            <person name="Andersson A."/>
            <person name="Bertilsson S."/>
            <person name="Dopson M."/>
        </authorList>
    </citation>
    <scope>NUCLEOTIDE SEQUENCE</scope>
    <source>
        <strain evidence="1">MM415A01922</strain>
    </source>
</reference>
<organism evidence="1">
    <name type="scientific">viral metagenome</name>
    <dbReference type="NCBI Taxonomy" id="1070528"/>
    <lineage>
        <taxon>unclassified sequences</taxon>
        <taxon>metagenomes</taxon>
        <taxon>organismal metagenomes</taxon>
    </lineage>
</organism>
<proteinExistence type="predicted"/>
<dbReference type="EMBL" id="MT142123">
    <property type="protein sequence ID" value="QJA74826.1"/>
    <property type="molecule type" value="Genomic_DNA"/>
</dbReference>
<gene>
    <name evidence="1" type="ORF">MM415A01922_0004</name>
</gene>
<name>A0A6M3JXJ6_9ZZZZ</name>
<protein>
    <submittedName>
        <fullName evidence="1">Uncharacterized protein</fullName>
    </submittedName>
</protein>
<evidence type="ECO:0000313" key="1">
    <source>
        <dbReference type="EMBL" id="QJA74826.1"/>
    </source>
</evidence>
<accession>A0A6M3JXJ6</accession>
<sequence>MDQKDRVWTDIGVYRMNNTETLNIKMTEYTSGGGGNVKIEGIEFHMSPIAFKNQVLWAYEEYRKEMGR</sequence>
<dbReference type="AlphaFoldDB" id="A0A6M3JXJ6"/>